<dbReference type="Proteomes" id="UP000324222">
    <property type="component" value="Unassembled WGS sequence"/>
</dbReference>
<evidence type="ECO:0000256" key="1">
    <source>
        <dbReference type="SAM" id="MobiDB-lite"/>
    </source>
</evidence>
<accession>A0A5B7EJN2</accession>
<protein>
    <submittedName>
        <fullName evidence="2">Uncharacterized protein</fullName>
    </submittedName>
</protein>
<name>A0A5B7EJN2_PORTR</name>
<sequence>MTPVASPQLRDSRNNARQVEGVRWHALPDACTTRRRSVVVAAAETRDALGALNTCCGSKLRCAWCWRALRRRQTALPHPAAPPPRTSTPQPSITKCLPRQEVLPTHTSGHGNAVAPQAWPTRQGLGC</sequence>
<gene>
    <name evidence="2" type="ORF">E2C01_026807</name>
</gene>
<dbReference type="AlphaFoldDB" id="A0A5B7EJN2"/>
<reference evidence="2 3" key="1">
    <citation type="submission" date="2019-05" db="EMBL/GenBank/DDBJ databases">
        <title>Another draft genome of Portunus trituberculatus and its Hox gene families provides insights of decapod evolution.</title>
        <authorList>
            <person name="Jeong J.-H."/>
            <person name="Song I."/>
            <person name="Kim S."/>
            <person name="Choi T."/>
            <person name="Kim D."/>
            <person name="Ryu S."/>
            <person name="Kim W."/>
        </authorList>
    </citation>
    <scope>NUCLEOTIDE SEQUENCE [LARGE SCALE GENOMIC DNA]</scope>
    <source>
        <tissue evidence="2">Muscle</tissue>
    </source>
</reference>
<keyword evidence="3" id="KW-1185">Reference proteome</keyword>
<comment type="caution">
    <text evidence="2">The sequence shown here is derived from an EMBL/GenBank/DDBJ whole genome shotgun (WGS) entry which is preliminary data.</text>
</comment>
<proteinExistence type="predicted"/>
<evidence type="ECO:0000313" key="3">
    <source>
        <dbReference type="Proteomes" id="UP000324222"/>
    </source>
</evidence>
<dbReference type="EMBL" id="VSRR010002838">
    <property type="protein sequence ID" value="MPC33457.1"/>
    <property type="molecule type" value="Genomic_DNA"/>
</dbReference>
<feature type="region of interest" description="Disordered" evidence="1">
    <location>
        <begin position="101"/>
        <end position="127"/>
    </location>
</feature>
<evidence type="ECO:0000313" key="2">
    <source>
        <dbReference type="EMBL" id="MPC33457.1"/>
    </source>
</evidence>
<organism evidence="2 3">
    <name type="scientific">Portunus trituberculatus</name>
    <name type="common">Swimming crab</name>
    <name type="synonym">Neptunus trituberculatus</name>
    <dbReference type="NCBI Taxonomy" id="210409"/>
    <lineage>
        <taxon>Eukaryota</taxon>
        <taxon>Metazoa</taxon>
        <taxon>Ecdysozoa</taxon>
        <taxon>Arthropoda</taxon>
        <taxon>Crustacea</taxon>
        <taxon>Multicrustacea</taxon>
        <taxon>Malacostraca</taxon>
        <taxon>Eumalacostraca</taxon>
        <taxon>Eucarida</taxon>
        <taxon>Decapoda</taxon>
        <taxon>Pleocyemata</taxon>
        <taxon>Brachyura</taxon>
        <taxon>Eubrachyura</taxon>
        <taxon>Portunoidea</taxon>
        <taxon>Portunidae</taxon>
        <taxon>Portuninae</taxon>
        <taxon>Portunus</taxon>
    </lineage>
</organism>